<keyword evidence="1" id="KW-1133">Transmembrane helix</keyword>
<dbReference type="InterPro" id="IPR016936">
    <property type="entry name" value="UCP029693"/>
</dbReference>
<dbReference type="Proteomes" id="UP000471640">
    <property type="component" value="Unassembled WGS sequence"/>
</dbReference>
<reference evidence="3" key="1">
    <citation type="journal article" date="2020" name="Microbiol. Resour. Announc.">
        <title>Draft Genome Sequences of Thiorhodococcus mannitoliphagus and Thiorhodococcus minor, Purple Sulfur Photosynthetic Bacteria in the Gammaproteobacterial Family Chromatiaceae.</title>
        <authorList>
            <person name="Aviles F.A."/>
            <person name="Meyer T.E."/>
            <person name="Kyndt J.A."/>
        </authorList>
    </citation>
    <scope>NUCLEOTIDE SEQUENCE [LARGE SCALE GENOMIC DNA]</scope>
    <source>
        <strain evidence="3">DSM 18266</strain>
    </source>
</reference>
<name>A0A6P1DVP1_9GAMM</name>
<feature type="transmembrane region" description="Helical" evidence="1">
    <location>
        <begin position="21"/>
        <end position="46"/>
    </location>
</feature>
<sequence length="339" mass="37088">MMNETTREFQKTPAQVAGRRGLGFGILIGGILLLLVMVIGGLGAYWSVQPAHLDVSEEALLRFDGEDVTLKPGVATVSAVMGVAEALLDKPGGYLSNDMLPPGLWMDNTPHWEFGVLTELRDSVGALRNDFSRSQTQSAENVDLREAESQFNFDASSWMLPSTEGEYRRGLAALQRYMNALMSGTDRSAQFHTRADNLTAYLQVVEKRLGSYAQSLSASVGDTELTAALVLQSAPSLDQTAWDQIDDIFYEARGYSWALLHTMQALAIDFADVLADKNAQRSLQQVLRDLQGASLPKWSPIVLNGHGYGLFSNHSLVMGSYISRANAAVIDLRVLLERG</sequence>
<evidence type="ECO:0000313" key="2">
    <source>
        <dbReference type="EMBL" id="NEX21253.1"/>
    </source>
</evidence>
<keyword evidence="1" id="KW-0812">Transmembrane</keyword>
<organism evidence="2 3">
    <name type="scientific">Thiorhodococcus mannitoliphagus</name>
    <dbReference type="NCBI Taxonomy" id="329406"/>
    <lineage>
        <taxon>Bacteria</taxon>
        <taxon>Pseudomonadati</taxon>
        <taxon>Pseudomonadota</taxon>
        <taxon>Gammaproteobacteria</taxon>
        <taxon>Chromatiales</taxon>
        <taxon>Chromatiaceae</taxon>
        <taxon>Thiorhodococcus</taxon>
    </lineage>
</organism>
<reference evidence="2 3" key="2">
    <citation type="submission" date="2020-02" db="EMBL/GenBank/DDBJ databases">
        <title>Genome sequences of Thiorhodococcus mannitoliphagus and Thiorhodococcus minor, purple sulfur photosynthetic bacteria in the gammaproteobacterial family, Chromatiaceae.</title>
        <authorList>
            <person name="Aviles F.A."/>
            <person name="Meyer T.E."/>
            <person name="Kyndt J.A."/>
        </authorList>
    </citation>
    <scope>NUCLEOTIDE SEQUENCE [LARGE SCALE GENOMIC DNA]</scope>
    <source>
        <strain evidence="2 3">DSM 18266</strain>
    </source>
</reference>
<dbReference type="AlphaFoldDB" id="A0A6P1DVP1"/>
<evidence type="ECO:0000313" key="3">
    <source>
        <dbReference type="Proteomes" id="UP000471640"/>
    </source>
</evidence>
<dbReference type="PIRSF" id="PIRSF029693">
    <property type="entry name" value="UCP029693"/>
    <property type="match status" value="1"/>
</dbReference>
<protein>
    <submittedName>
        <fullName evidence="2">DUF2333 family protein</fullName>
    </submittedName>
</protein>
<dbReference type="EMBL" id="JAAIJR010000048">
    <property type="protein sequence ID" value="NEX21253.1"/>
    <property type="molecule type" value="Genomic_DNA"/>
</dbReference>
<proteinExistence type="predicted"/>
<dbReference type="Pfam" id="PF10095">
    <property type="entry name" value="DUF2333"/>
    <property type="match status" value="1"/>
</dbReference>
<comment type="caution">
    <text evidence="2">The sequence shown here is derived from an EMBL/GenBank/DDBJ whole genome shotgun (WGS) entry which is preliminary data.</text>
</comment>
<evidence type="ECO:0000256" key="1">
    <source>
        <dbReference type="SAM" id="Phobius"/>
    </source>
</evidence>
<accession>A0A6P1DVP1</accession>
<keyword evidence="1" id="KW-0472">Membrane</keyword>
<keyword evidence="3" id="KW-1185">Reference proteome</keyword>
<gene>
    <name evidence="2" type="ORF">G3480_13165</name>
</gene>